<evidence type="ECO:0000256" key="10">
    <source>
        <dbReference type="ARBA" id="ARBA00023201"/>
    </source>
</evidence>
<accession>H2XN26</accession>
<dbReference type="OMA" id="TIWHCIT"/>
<reference evidence="13" key="3">
    <citation type="submission" date="2025-09" db="UniProtKB">
        <authorList>
            <consortium name="Ensembl"/>
        </authorList>
    </citation>
    <scope>IDENTIFICATION</scope>
</reference>
<reference evidence="13" key="2">
    <citation type="submission" date="2025-08" db="UniProtKB">
        <authorList>
            <consortium name="Ensembl"/>
        </authorList>
    </citation>
    <scope>IDENTIFICATION</scope>
</reference>
<dbReference type="InParanoid" id="H2XN26"/>
<dbReference type="Gene3D" id="1.20.1730.10">
    <property type="entry name" value="Sodium/glucose cotransporter"/>
    <property type="match status" value="1"/>
</dbReference>
<keyword evidence="3" id="KW-0813">Transport</keyword>
<evidence type="ECO:0000256" key="12">
    <source>
        <dbReference type="SAM" id="Phobius"/>
    </source>
</evidence>
<evidence type="ECO:0000256" key="2">
    <source>
        <dbReference type="ARBA" id="ARBA00006434"/>
    </source>
</evidence>
<keyword evidence="9 12" id="KW-0472">Membrane</keyword>
<dbReference type="PANTHER" id="PTHR42985">
    <property type="entry name" value="SODIUM-COUPLED MONOCARBOXYLATE TRANSPORTER"/>
    <property type="match status" value="1"/>
</dbReference>
<dbReference type="Pfam" id="PF00474">
    <property type="entry name" value="SSF"/>
    <property type="match status" value="1"/>
</dbReference>
<dbReference type="GO" id="GO:0005886">
    <property type="term" value="C:plasma membrane"/>
    <property type="evidence" value="ECO:0007669"/>
    <property type="project" value="UniProtKB-SubCell"/>
</dbReference>
<sequence>MSAVPLGLSISVTFISALTVIGLPTETYIFGFVTIWHCITLVIPTVIACLYYIPLIHRLKLATMYEYLEIRFHRNSRVLSSGIEILSMILYMGTTVYIPSLALSAVTSLGTNTAILLTSGICTIYTVC</sequence>
<evidence type="ECO:0000256" key="8">
    <source>
        <dbReference type="ARBA" id="ARBA00023065"/>
    </source>
</evidence>
<feature type="transmembrane region" description="Helical" evidence="12">
    <location>
        <begin position="78"/>
        <end position="99"/>
    </location>
</feature>
<feature type="transmembrane region" description="Helical" evidence="12">
    <location>
        <begin position="29"/>
        <end position="57"/>
    </location>
</feature>
<dbReference type="InterPro" id="IPR001734">
    <property type="entry name" value="Na/solute_symporter"/>
</dbReference>
<keyword evidence="14" id="KW-1185">Reference proteome</keyword>
<reference evidence="14" key="1">
    <citation type="journal article" date="2002" name="Science">
        <title>The draft genome of Ciona intestinalis: insights into chordate and vertebrate origins.</title>
        <authorList>
            <person name="Dehal P."/>
            <person name="Satou Y."/>
            <person name="Campbell R.K."/>
            <person name="Chapman J."/>
            <person name="Degnan B."/>
            <person name="De Tomaso A."/>
            <person name="Davidson B."/>
            <person name="Di Gregorio A."/>
            <person name="Gelpke M."/>
            <person name="Goodstein D.M."/>
            <person name="Harafuji N."/>
            <person name="Hastings K.E."/>
            <person name="Ho I."/>
            <person name="Hotta K."/>
            <person name="Huang W."/>
            <person name="Kawashima T."/>
            <person name="Lemaire P."/>
            <person name="Martinez D."/>
            <person name="Meinertzhagen I.A."/>
            <person name="Necula S."/>
            <person name="Nonaka M."/>
            <person name="Putnam N."/>
            <person name="Rash S."/>
            <person name="Saiga H."/>
            <person name="Satake M."/>
            <person name="Terry A."/>
            <person name="Yamada L."/>
            <person name="Wang H.G."/>
            <person name="Awazu S."/>
            <person name="Azumi K."/>
            <person name="Boore J."/>
            <person name="Branno M."/>
            <person name="Chin-Bow S."/>
            <person name="DeSantis R."/>
            <person name="Doyle S."/>
            <person name="Francino P."/>
            <person name="Keys D.N."/>
            <person name="Haga S."/>
            <person name="Hayashi H."/>
            <person name="Hino K."/>
            <person name="Imai K.S."/>
            <person name="Inaba K."/>
            <person name="Kano S."/>
            <person name="Kobayashi K."/>
            <person name="Kobayashi M."/>
            <person name="Lee B.I."/>
            <person name="Makabe K.W."/>
            <person name="Manohar C."/>
            <person name="Matassi G."/>
            <person name="Medina M."/>
            <person name="Mochizuki Y."/>
            <person name="Mount S."/>
            <person name="Morishita T."/>
            <person name="Miura S."/>
            <person name="Nakayama A."/>
            <person name="Nishizaka S."/>
            <person name="Nomoto H."/>
            <person name="Ohta F."/>
            <person name="Oishi K."/>
            <person name="Rigoutsos I."/>
            <person name="Sano M."/>
            <person name="Sasaki A."/>
            <person name="Sasakura Y."/>
            <person name="Shoguchi E."/>
            <person name="Shin-i T."/>
            <person name="Spagnuolo A."/>
            <person name="Stainier D."/>
            <person name="Suzuki M.M."/>
            <person name="Tassy O."/>
            <person name="Takatori N."/>
            <person name="Tokuoka M."/>
            <person name="Yagi K."/>
            <person name="Yoshizaki F."/>
            <person name="Wada S."/>
            <person name="Zhang C."/>
            <person name="Hyatt P.D."/>
            <person name="Larimer F."/>
            <person name="Detter C."/>
            <person name="Doggett N."/>
            <person name="Glavina T."/>
            <person name="Hawkins T."/>
            <person name="Richardson P."/>
            <person name="Lucas S."/>
            <person name="Kohara Y."/>
            <person name="Levine M."/>
            <person name="Satoh N."/>
            <person name="Rokhsar D.S."/>
        </authorList>
    </citation>
    <scope>NUCLEOTIDE SEQUENCE [LARGE SCALE GENOMIC DNA]</scope>
</reference>
<evidence type="ECO:0000256" key="4">
    <source>
        <dbReference type="ARBA" id="ARBA00022475"/>
    </source>
</evidence>
<evidence type="ECO:0000313" key="13">
    <source>
        <dbReference type="Ensembl" id="ENSCINP00000031059.1"/>
    </source>
</evidence>
<comment type="similarity">
    <text evidence="2 11">Belongs to the sodium:solute symporter (SSF) (TC 2.A.21) family.</text>
</comment>
<proteinExistence type="inferred from homology"/>
<keyword evidence="8" id="KW-0406">Ion transport</keyword>
<keyword evidence="7" id="KW-0915">Sodium</keyword>
<dbReference type="InterPro" id="IPR038377">
    <property type="entry name" value="Na/Glc_symporter_sf"/>
</dbReference>
<evidence type="ECO:0000256" key="1">
    <source>
        <dbReference type="ARBA" id="ARBA00004651"/>
    </source>
</evidence>
<dbReference type="PROSITE" id="PS50283">
    <property type="entry name" value="NA_SOLUT_SYMP_3"/>
    <property type="match status" value="1"/>
</dbReference>
<keyword evidence="10" id="KW-0739">Sodium transport</keyword>
<evidence type="ECO:0000256" key="6">
    <source>
        <dbReference type="ARBA" id="ARBA00022989"/>
    </source>
</evidence>
<dbReference type="AlphaFoldDB" id="H2XN26"/>
<evidence type="ECO:0000256" key="11">
    <source>
        <dbReference type="RuleBase" id="RU362091"/>
    </source>
</evidence>
<dbReference type="HOGENOM" id="CLU_018808_7_0_1"/>
<keyword evidence="5 12" id="KW-0812">Transmembrane</keyword>
<feature type="transmembrane region" description="Helical" evidence="12">
    <location>
        <begin position="105"/>
        <end position="127"/>
    </location>
</feature>
<dbReference type="Ensembl" id="ENSCINT00000037255.1">
    <property type="protein sequence ID" value="ENSCINP00000031059.1"/>
    <property type="gene ID" value="ENSCING00000023486.1"/>
</dbReference>
<keyword evidence="6 12" id="KW-1133">Transmembrane helix</keyword>
<evidence type="ECO:0000256" key="3">
    <source>
        <dbReference type="ARBA" id="ARBA00022448"/>
    </source>
</evidence>
<organism evidence="13 14">
    <name type="scientific">Ciona intestinalis</name>
    <name type="common">Transparent sea squirt</name>
    <name type="synonym">Ascidia intestinalis</name>
    <dbReference type="NCBI Taxonomy" id="7719"/>
    <lineage>
        <taxon>Eukaryota</taxon>
        <taxon>Metazoa</taxon>
        <taxon>Chordata</taxon>
        <taxon>Tunicata</taxon>
        <taxon>Ascidiacea</taxon>
        <taxon>Phlebobranchia</taxon>
        <taxon>Cionidae</taxon>
        <taxon>Ciona</taxon>
    </lineage>
</organism>
<evidence type="ECO:0000256" key="5">
    <source>
        <dbReference type="ARBA" id="ARBA00022692"/>
    </source>
</evidence>
<dbReference type="Proteomes" id="UP000008144">
    <property type="component" value="Unassembled WGS sequence"/>
</dbReference>
<dbReference type="STRING" id="7719.ENSCINP00000031059"/>
<dbReference type="GO" id="GO:0006814">
    <property type="term" value="P:sodium ion transport"/>
    <property type="evidence" value="ECO:0007669"/>
    <property type="project" value="UniProtKB-KW"/>
</dbReference>
<keyword evidence="4" id="KW-1003">Cell membrane</keyword>
<protein>
    <submittedName>
        <fullName evidence="13">Uncharacterized protein</fullName>
    </submittedName>
</protein>
<name>H2XN26_CIOIN</name>
<dbReference type="PANTHER" id="PTHR42985:SF45">
    <property type="entry name" value="SODIUM_IODIDE COTRANSPORTER-LIKE"/>
    <property type="match status" value="1"/>
</dbReference>
<comment type="subcellular location">
    <subcellularLocation>
        <location evidence="1">Cell membrane</location>
        <topology evidence="1">Multi-pass membrane protein</topology>
    </subcellularLocation>
</comment>
<dbReference type="InterPro" id="IPR051163">
    <property type="entry name" value="Sodium:Solute_Symporter_SSF"/>
</dbReference>
<dbReference type="GO" id="GO:0022857">
    <property type="term" value="F:transmembrane transporter activity"/>
    <property type="evidence" value="ECO:0007669"/>
    <property type="project" value="InterPro"/>
</dbReference>
<dbReference type="GeneTree" id="ENSGT00940000164120"/>
<evidence type="ECO:0000313" key="14">
    <source>
        <dbReference type="Proteomes" id="UP000008144"/>
    </source>
</evidence>
<evidence type="ECO:0000256" key="9">
    <source>
        <dbReference type="ARBA" id="ARBA00023136"/>
    </source>
</evidence>
<evidence type="ECO:0000256" key="7">
    <source>
        <dbReference type="ARBA" id="ARBA00023053"/>
    </source>
</evidence>